<dbReference type="PANTHER" id="PTHR45138:SF9">
    <property type="entry name" value="DIGUANYLATE CYCLASE DGCM-RELATED"/>
    <property type="match status" value="1"/>
</dbReference>
<comment type="cofactor">
    <cofactor evidence="1">
        <name>Mg(2+)</name>
        <dbReference type="ChEBI" id="CHEBI:18420"/>
    </cofactor>
</comment>
<dbReference type="GO" id="GO:0052621">
    <property type="term" value="F:diguanylate cyclase activity"/>
    <property type="evidence" value="ECO:0007669"/>
    <property type="project" value="UniProtKB-EC"/>
</dbReference>
<accession>A0A1G5PML4</accession>
<dbReference type="EC" id="2.7.7.65" evidence="2"/>
<dbReference type="InterPro" id="IPR000160">
    <property type="entry name" value="GGDEF_dom"/>
</dbReference>
<dbReference type="Gene3D" id="3.30.70.270">
    <property type="match status" value="1"/>
</dbReference>
<dbReference type="EMBL" id="FMWD01000001">
    <property type="protein sequence ID" value="SCZ50775.1"/>
    <property type="molecule type" value="Genomic_DNA"/>
</dbReference>
<dbReference type="PROSITE" id="PS50887">
    <property type="entry name" value="GGDEF"/>
    <property type="match status" value="1"/>
</dbReference>
<dbReference type="SUPFAM" id="SSF55073">
    <property type="entry name" value="Nucleotide cyclase"/>
    <property type="match status" value="1"/>
</dbReference>
<evidence type="ECO:0000313" key="6">
    <source>
        <dbReference type="Proteomes" id="UP000199648"/>
    </source>
</evidence>
<dbReference type="STRING" id="415747.SAMN03097708_00496"/>
<keyword evidence="6" id="KW-1185">Reference proteome</keyword>
<evidence type="ECO:0000256" key="2">
    <source>
        <dbReference type="ARBA" id="ARBA00012528"/>
    </source>
</evidence>
<dbReference type="Pfam" id="PF00990">
    <property type="entry name" value="GGDEF"/>
    <property type="match status" value="1"/>
</dbReference>
<dbReference type="InterPro" id="IPR043128">
    <property type="entry name" value="Rev_trsase/Diguanyl_cyclase"/>
</dbReference>
<organism evidence="5 6">
    <name type="scientific">Thiohalomonas denitrificans</name>
    <dbReference type="NCBI Taxonomy" id="415747"/>
    <lineage>
        <taxon>Bacteria</taxon>
        <taxon>Pseudomonadati</taxon>
        <taxon>Pseudomonadota</taxon>
        <taxon>Gammaproteobacteria</taxon>
        <taxon>Thiohalomonadales</taxon>
        <taxon>Thiohalomonadaceae</taxon>
        <taxon>Thiohalomonas</taxon>
    </lineage>
</organism>
<dbReference type="PANTHER" id="PTHR45138">
    <property type="entry name" value="REGULATORY COMPONENTS OF SENSORY TRANSDUCTION SYSTEM"/>
    <property type="match status" value="1"/>
</dbReference>
<gene>
    <name evidence="5" type="ORF">SAMN03097708_00496</name>
</gene>
<reference evidence="5 6" key="1">
    <citation type="submission" date="2016-10" db="EMBL/GenBank/DDBJ databases">
        <authorList>
            <person name="de Groot N.N."/>
        </authorList>
    </citation>
    <scope>NUCLEOTIDE SEQUENCE [LARGE SCALE GENOMIC DNA]</scope>
    <source>
        <strain evidence="5 6">HLD2</strain>
    </source>
</reference>
<dbReference type="OrthoDB" id="9812260at2"/>
<feature type="domain" description="GGDEF" evidence="4">
    <location>
        <begin position="162"/>
        <end position="293"/>
    </location>
</feature>
<name>A0A1G5PML4_9GAMM</name>
<dbReference type="GO" id="GO:1902201">
    <property type="term" value="P:negative regulation of bacterial-type flagellum-dependent cell motility"/>
    <property type="evidence" value="ECO:0007669"/>
    <property type="project" value="TreeGrafter"/>
</dbReference>
<dbReference type="SMART" id="SM00267">
    <property type="entry name" value="GGDEF"/>
    <property type="match status" value="1"/>
</dbReference>
<dbReference type="AlphaFoldDB" id="A0A1G5PML4"/>
<evidence type="ECO:0000259" key="4">
    <source>
        <dbReference type="PROSITE" id="PS50887"/>
    </source>
</evidence>
<evidence type="ECO:0000256" key="1">
    <source>
        <dbReference type="ARBA" id="ARBA00001946"/>
    </source>
</evidence>
<dbReference type="NCBIfam" id="TIGR00254">
    <property type="entry name" value="GGDEF"/>
    <property type="match status" value="1"/>
</dbReference>
<dbReference type="FunFam" id="3.30.70.270:FF:000001">
    <property type="entry name" value="Diguanylate cyclase domain protein"/>
    <property type="match status" value="1"/>
</dbReference>
<dbReference type="Proteomes" id="UP000199648">
    <property type="component" value="Unassembled WGS sequence"/>
</dbReference>
<evidence type="ECO:0000313" key="5">
    <source>
        <dbReference type="EMBL" id="SCZ50775.1"/>
    </source>
</evidence>
<proteinExistence type="predicted"/>
<protein>
    <recommendedName>
        <fullName evidence="2">diguanylate cyclase</fullName>
        <ecNumber evidence="2">2.7.7.65</ecNumber>
    </recommendedName>
</protein>
<dbReference type="InterPro" id="IPR029787">
    <property type="entry name" value="Nucleotide_cyclase"/>
</dbReference>
<dbReference type="InterPro" id="IPR050469">
    <property type="entry name" value="Diguanylate_Cyclase"/>
</dbReference>
<dbReference type="GO" id="GO:0005886">
    <property type="term" value="C:plasma membrane"/>
    <property type="evidence" value="ECO:0007669"/>
    <property type="project" value="TreeGrafter"/>
</dbReference>
<dbReference type="GO" id="GO:0043709">
    <property type="term" value="P:cell adhesion involved in single-species biofilm formation"/>
    <property type="evidence" value="ECO:0007669"/>
    <property type="project" value="TreeGrafter"/>
</dbReference>
<dbReference type="CDD" id="cd01949">
    <property type="entry name" value="GGDEF"/>
    <property type="match status" value="1"/>
</dbReference>
<sequence length="306" mass="34160">MWSECHKCYAARYGEPMPAATAATADLLLQLQTTLEIQDLLCLFSEGVQSFVPHSGLRYRHSSNDLKVGVWEDGSYHCRKVLVLVDEDLGELVLSRSEPFSGEDSRRFDSFIHLLLHPLRNALRYSCAMENAHRDPLTGLGNRRALDATLARDLQLARRRGSPLSVLMLDLDRFKMINDRYGHAVGDCLLRHFSRILSETVRSSDLCFRYGGEEFAVIMPDTDSNSANTLAERIRQAVMLPHCCGGHPLQMTVSIGVTSLTDKDNERTLLGRADQALYQAKRLGRNRTHLANPAGTSSIDTAPKCS</sequence>
<comment type="catalytic activity">
    <reaction evidence="3">
        <text>2 GTP = 3',3'-c-di-GMP + 2 diphosphate</text>
        <dbReference type="Rhea" id="RHEA:24898"/>
        <dbReference type="ChEBI" id="CHEBI:33019"/>
        <dbReference type="ChEBI" id="CHEBI:37565"/>
        <dbReference type="ChEBI" id="CHEBI:58805"/>
        <dbReference type="EC" id="2.7.7.65"/>
    </reaction>
</comment>
<evidence type="ECO:0000256" key="3">
    <source>
        <dbReference type="ARBA" id="ARBA00034247"/>
    </source>
</evidence>